<feature type="compositionally biased region" description="Polar residues" evidence="2">
    <location>
        <begin position="1275"/>
        <end position="1295"/>
    </location>
</feature>
<feature type="coiled-coil region" evidence="1">
    <location>
        <begin position="1147"/>
        <end position="1202"/>
    </location>
</feature>
<feature type="compositionally biased region" description="Polar residues" evidence="2">
    <location>
        <begin position="464"/>
        <end position="482"/>
    </location>
</feature>
<keyword evidence="1" id="KW-0175">Coiled coil</keyword>
<dbReference type="HOGENOM" id="CLU_250168_0_0_1"/>
<evidence type="ECO:0000256" key="2">
    <source>
        <dbReference type="SAM" id="MobiDB-lite"/>
    </source>
</evidence>
<feature type="region of interest" description="Disordered" evidence="2">
    <location>
        <begin position="596"/>
        <end position="623"/>
    </location>
</feature>
<feature type="compositionally biased region" description="Basic and acidic residues" evidence="2">
    <location>
        <begin position="541"/>
        <end position="553"/>
    </location>
</feature>
<feature type="region of interest" description="Disordered" evidence="2">
    <location>
        <begin position="711"/>
        <end position="730"/>
    </location>
</feature>
<evidence type="ECO:0000256" key="1">
    <source>
        <dbReference type="SAM" id="Coils"/>
    </source>
</evidence>
<dbReference type="Proteomes" id="UP000009168">
    <property type="component" value="Unassembled WGS sequence"/>
</dbReference>
<protein>
    <submittedName>
        <fullName evidence="3">Uncharacterized protein</fullName>
    </submittedName>
</protein>
<feature type="region of interest" description="Disordered" evidence="2">
    <location>
        <begin position="321"/>
        <end position="351"/>
    </location>
</feature>
<sequence length="1322" mass="154347">MEVASREEFNNRFYDQSYIHEDQTLNKSFDKNQNKVIFVKHTDERIQSNKISSNAKELDSILNKYKASPKHVDSSFRSFYEKSNRSSGSLNSNKQNSQKTIDSKRGYANSKSNNHSNNQLNTSNPNLKHHTKQYQNYVNEAKNTKINQESKYEQHQNLNQNKIFKQLQYADQKNVFHRLSRQSPLKYDSNIKPTQQNQLKKQNSQNSKIGKEDLDYKQQVFKENYTQNINKQYIQTFNSPPRNCNQFQNQKQQRVQLENSKSPKQINDVNSKNSNDSFLHIKQLQQHLNCYLGDISKFKQSEKQNDNYFAIPMQKRSNSILSVQKERSSHSRSKTEQQTRSTSPQKKQNSEEISEIYVKMVEIECEQKELEMKQNILEQYKKLLKHKIEAKDKKQITKIKALQKDLQINLNILDENLNDISNIEACDASQNNYNTPKDMDENKKQIRFQLTEEDQMSQTVKNLKNSQSAKSFNSNPTKSNIKNKLVPEKTTKNQMQNQKQKVIYSDLVKKAKNQVDLNETQQYKPCLPNILMQKIKDQGKQTEKQLQTNDKKQQIQKQKSQSPSYQDQKKQKSTIQLMQAREDFLKKCSQQKKDQLNTRKLNVKQQENQKNDNITYSRSNSSKLINNNSSKFINYTSNNISNNNSSNTIHNNSNRQKIQVNNTTNTNDYENYPNIYSNNNNKNSPSFSKQKSITIEDTKQSSNRDIQENENINSNSKLQQSTTTNSTFQNPSLNYREQVFPINQHDMNLKINELRTCMTVSNLTAQEEENKNLSQFNYIVSENQWNSQVESKGNISANLQQAQPNQFNTSQFIQSNKNIQPIQNNYSSYTIYGCPSQNDNNRYAEYNLNHDTNQIEINQSISNLNNLNNNQHTSLFVNDPKISFTNLNIENVQSSPKWQENENNFNWKGAADGQLDNVMQCSASHSYIKQMIQQTNSTQTKNAFNNNELKTKEFDEPEDFINKNINWQFERSSQKDIQALQQEEPYDLSQINASRSINICSNDQFQATIPLYIQQRSDSPQNQQNQKPHTSNRLHANLQKQINKILEGNQQNAQQINQEIKYPTTEEACNQQQKISKPKEALSQQNKQFLKICNQQDLISNQVFDNEVFDIENQKYDILEIQSPQYKLIREASLKSEKLQLLQFQLQEQLLKNLEEEEKKISFLSATQNVVDDISSRNMKWLQSREKKLNQKKEQKSKKELDGCTFKPNLLSQKYSNDSHSPSKFSSNSHLDQQQLTISNDSNFSNKSKSPIARYENPSSKDKLSIFSKSQYGSSQVLSKQNSNSSNFVQKNKQINPKENKQQNISYQQMNFKKRGSLHKIN</sequence>
<gene>
    <name evidence="3" type="ORF">TTHERM_00030490</name>
</gene>
<feature type="compositionally biased region" description="Polar residues" evidence="2">
    <location>
        <begin position="85"/>
        <end position="100"/>
    </location>
</feature>
<feature type="compositionally biased region" description="Low complexity" evidence="2">
    <location>
        <begin position="664"/>
        <end position="689"/>
    </location>
</feature>
<feature type="region of interest" description="Disordered" evidence="2">
    <location>
        <begin position="247"/>
        <end position="274"/>
    </location>
</feature>
<feature type="compositionally biased region" description="Polar residues" evidence="2">
    <location>
        <begin position="598"/>
        <end position="618"/>
    </location>
</feature>
<feature type="compositionally biased region" description="Low complexity" evidence="2">
    <location>
        <begin position="247"/>
        <end position="256"/>
    </location>
</feature>
<feature type="compositionally biased region" description="Low complexity" evidence="2">
    <location>
        <begin position="1216"/>
        <end position="1230"/>
    </location>
</feature>
<reference evidence="4" key="1">
    <citation type="journal article" date="2006" name="PLoS Biol.">
        <title>Macronuclear genome sequence of the ciliate Tetrahymena thermophila, a model eukaryote.</title>
        <authorList>
            <person name="Eisen J.A."/>
            <person name="Coyne R.S."/>
            <person name="Wu M."/>
            <person name="Wu D."/>
            <person name="Thiagarajan M."/>
            <person name="Wortman J.R."/>
            <person name="Badger J.H."/>
            <person name="Ren Q."/>
            <person name="Amedeo P."/>
            <person name="Jones K.M."/>
            <person name="Tallon L.J."/>
            <person name="Delcher A.L."/>
            <person name="Salzberg S.L."/>
            <person name="Silva J.C."/>
            <person name="Haas B.J."/>
            <person name="Majoros W.H."/>
            <person name="Farzad M."/>
            <person name="Carlton J.M."/>
            <person name="Smith R.K. Jr."/>
            <person name="Garg J."/>
            <person name="Pearlman R.E."/>
            <person name="Karrer K.M."/>
            <person name="Sun L."/>
            <person name="Manning G."/>
            <person name="Elde N.C."/>
            <person name="Turkewitz A.P."/>
            <person name="Asai D.J."/>
            <person name="Wilkes D.E."/>
            <person name="Wang Y."/>
            <person name="Cai H."/>
            <person name="Collins K."/>
            <person name="Stewart B.A."/>
            <person name="Lee S.R."/>
            <person name="Wilamowska K."/>
            <person name="Weinberg Z."/>
            <person name="Ruzzo W.L."/>
            <person name="Wloga D."/>
            <person name="Gaertig J."/>
            <person name="Frankel J."/>
            <person name="Tsao C.-C."/>
            <person name="Gorovsky M.A."/>
            <person name="Keeling P.J."/>
            <person name="Waller R.F."/>
            <person name="Patron N.J."/>
            <person name="Cherry J.M."/>
            <person name="Stover N.A."/>
            <person name="Krieger C.J."/>
            <person name="del Toro C."/>
            <person name="Ryder H.F."/>
            <person name="Williamson S.C."/>
            <person name="Barbeau R.A."/>
            <person name="Hamilton E.P."/>
            <person name="Orias E."/>
        </authorList>
    </citation>
    <scope>NUCLEOTIDE SEQUENCE [LARGE SCALE GENOMIC DNA]</scope>
    <source>
        <strain evidence="4">SB210</strain>
    </source>
</reference>
<feature type="compositionally biased region" description="Polar residues" evidence="2">
    <location>
        <begin position="338"/>
        <end position="347"/>
    </location>
</feature>
<proteinExistence type="predicted"/>
<dbReference type="KEGG" id="tet:TTHERM_00030490"/>
<feature type="region of interest" description="Disordered" evidence="2">
    <location>
        <begin position="464"/>
        <end position="498"/>
    </location>
</feature>
<feature type="compositionally biased region" description="Low complexity" evidence="2">
    <location>
        <begin position="195"/>
        <end position="208"/>
    </location>
</feature>
<keyword evidence="4" id="KW-1185">Reference proteome</keyword>
<dbReference type="EMBL" id="GG662720">
    <property type="protein sequence ID" value="EAR86379.2"/>
    <property type="molecule type" value="Genomic_DNA"/>
</dbReference>
<feature type="region of interest" description="Disordered" evidence="2">
    <location>
        <begin position="82"/>
        <end position="128"/>
    </location>
</feature>
<feature type="compositionally biased region" description="Low complexity" evidence="2">
    <location>
        <begin position="555"/>
        <end position="566"/>
    </location>
</feature>
<dbReference type="InParanoid" id="Q22MS4"/>
<feature type="region of interest" description="Disordered" evidence="2">
    <location>
        <begin position="664"/>
        <end position="706"/>
    </location>
</feature>
<feature type="compositionally biased region" description="Basic and acidic residues" evidence="2">
    <location>
        <begin position="324"/>
        <end position="337"/>
    </location>
</feature>
<accession>Q22MS4</accession>
<feature type="compositionally biased region" description="Low complexity" evidence="2">
    <location>
        <begin position="719"/>
        <end position="730"/>
    </location>
</feature>
<feature type="region of interest" description="Disordered" evidence="2">
    <location>
        <begin position="182"/>
        <end position="212"/>
    </location>
</feature>
<feature type="compositionally biased region" description="Low complexity" evidence="2">
    <location>
        <begin position="1239"/>
        <end position="1250"/>
    </location>
</feature>
<feature type="region of interest" description="Disordered" evidence="2">
    <location>
        <begin position="541"/>
        <end position="574"/>
    </location>
</feature>
<dbReference type="RefSeq" id="XP_976946.2">
    <property type="nucleotide sequence ID" value="XM_971853.2"/>
</dbReference>
<dbReference type="GeneID" id="7828677"/>
<feature type="region of interest" description="Disordered" evidence="2">
    <location>
        <begin position="1275"/>
        <end position="1322"/>
    </location>
</feature>
<feature type="compositionally biased region" description="Basic residues" evidence="2">
    <location>
        <begin position="1312"/>
        <end position="1322"/>
    </location>
</feature>
<evidence type="ECO:0000313" key="4">
    <source>
        <dbReference type="Proteomes" id="UP000009168"/>
    </source>
</evidence>
<feature type="compositionally biased region" description="Polar residues" evidence="2">
    <location>
        <begin position="1302"/>
        <end position="1311"/>
    </location>
</feature>
<feature type="region of interest" description="Disordered" evidence="2">
    <location>
        <begin position="1212"/>
        <end position="1261"/>
    </location>
</feature>
<feature type="compositionally biased region" description="Low complexity" evidence="2">
    <location>
        <begin position="109"/>
        <end position="126"/>
    </location>
</feature>
<organism evidence="3 4">
    <name type="scientific">Tetrahymena thermophila (strain SB210)</name>
    <dbReference type="NCBI Taxonomy" id="312017"/>
    <lineage>
        <taxon>Eukaryota</taxon>
        <taxon>Sar</taxon>
        <taxon>Alveolata</taxon>
        <taxon>Ciliophora</taxon>
        <taxon>Intramacronucleata</taxon>
        <taxon>Oligohymenophorea</taxon>
        <taxon>Hymenostomatida</taxon>
        <taxon>Tetrahymenina</taxon>
        <taxon>Tetrahymenidae</taxon>
        <taxon>Tetrahymena</taxon>
    </lineage>
</organism>
<evidence type="ECO:0000313" key="3">
    <source>
        <dbReference type="EMBL" id="EAR86379.2"/>
    </source>
</evidence>
<name>Q22MS4_TETTS</name>
<feature type="compositionally biased region" description="Polar residues" evidence="2">
    <location>
        <begin position="257"/>
        <end position="274"/>
    </location>
</feature>